<evidence type="ECO:0000256" key="5">
    <source>
        <dbReference type="ARBA" id="ARBA00022728"/>
    </source>
</evidence>
<dbReference type="HOGENOM" id="CLU_051065_4_0_1"/>
<dbReference type="STRING" id="1245528.M3J6H9"/>
<evidence type="ECO:0000256" key="6">
    <source>
        <dbReference type="ARBA" id="ARBA00023187"/>
    </source>
</evidence>
<comment type="similarity">
    <text evidence="2 8">Belongs to the SYF2 family.</text>
</comment>
<keyword evidence="5 8" id="KW-0747">Spliceosome</keyword>
<dbReference type="InterPro" id="IPR013260">
    <property type="entry name" value="mRNA_splic_SYF2"/>
</dbReference>
<evidence type="ECO:0000256" key="3">
    <source>
        <dbReference type="ARBA" id="ARBA00014745"/>
    </source>
</evidence>
<keyword evidence="11" id="KW-1185">Reference proteome</keyword>
<keyword evidence="6 8" id="KW-0508">mRNA splicing</keyword>
<dbReference type="Pfam" id="PF08231">
    <property type="entry name" value="SYF2"/>
    <property type="match status" value="1"/>
</dbReference>
<evidence type="ECO:0000313" key="11">
    <source>
        <dbReference type="Proteomes" id="UP000011777"/>
    </source>
</evidence>
<accession>M3J6H9</accession>
<keyword evidence="4 8" id="KW-0507">mRNA processing</keyword>
<dbReference type="GO" id="GO:0000398">
    <property type="term" value="P:mRNA splicing, via spliceosome"/>
    <property type="evidence" value="ECO:0007669"/>
    <property type="project" value="UniProtKB-UniRule"/>
</dbReference>
<sequence length="162" mass="19568">MSESTLARLELLREKRKEAQKLNRQELFQDAKNQRLASLQERRKQEAKEKFEKDEYEKDEIEPKHNKPKRRINGSANVDALAESSYYKVLDHLNIDKEEYKKQKETSIYQPDSKTKSEVVTILSEVKDRRMKRRRNDNDEDVDSFINEKNKQFNMKLNRQYQ</sequence>
<evidence type="ECO:0000256" key="8">
    <source>
        <dbReference type="RuleBase" id="RU367148"/>
    </source>
</evidence>
<name>M3J6H9_CANMX</name>
<proteinExistence type="inferred from homology"/>
<feature type="region of interest" description="Disordered" evidence="9">
    <location>
        <begin position="23"/>
        <end position="76"/>
    </location>
</feature>
<comment type="subcellular location">
    <subcellularLocation>
        <location evidence="1 8">Nucleus</location>
    </subcellularLocation>
</comment>
<evidence type="ECO:0000256" key="2">
    <source>
        <dbReference type="ARBA" id="ARBA00010028"/>
    </source>
</evidence>
<reference evidence="10 11" key="1">
    <citation type="submission" date="2013-02" db="EMBL/GenBank/DDBJ databases">
        <title>Genome sequence of Candida maltosa Xu316, a potential industrial strain for xylitol and ethanol production.</title>
        <authorList>
            <person name="Yu J."/>
            <person name="Wang Q."/>
            <person name="Geng X."/>
            <person name="Bao W."/>
            <person name="He P."/>
            <person name="Cai J."/>
        </authorList>
    </citation>
    <scope>NUCLEOTIDE SEQUENCE [LARGE SCALE GENOMIC DNA]</scope>
    <source>
        <strain evidence="11">Xu316</strain>
    </source>
</reference>
<evidence type="ECO:0000256" key="1">
    <source>
        <dbReference type="ARBA" id="ARBA00004123"/>
    </source>
</evidence>
<comment type="caution">
    <text evidence="10">The sequence shown here is derived from an EMBL/GenBank/DDBJ whole genome shotgun (WGS) entry which is preliminary data.</text>
</comment>
<dbReference type="OrthoDB" id="199717at2759"/>
<protein>
    <recommendedName>
        <fullName evidence="3 8">Pre-mRNA-splicing factor SYF2</fullName>
    </recommendedName>
</protein>
<feature type="compositionally biased region" description="Basic and acidic residues" evidence="9">
    <location>
        <begin position="40"/>
        <end position="65"/>
    </location>
</feature>
<evidence type="ECO:0000313" key="10">
    <source>
        <dbReference type="EMBL" id="EMG47648.1"/>
    </source>
</evidence>
<feature type="compositionally biased region" description="Polar residues" evidence="9">
    <location>
        <begin position="152"/>
        <end position="162"/>
    </location>
</feature>
<evidence type="ECO:0000256" key="7">
    <source>
        <dbReference type="ARBA" id="ARBA00023242"/>
    </source>
</evidence>
<feature type="compositionally biased region" description="Basic and acidic residues" evidence="9">
    <location>
        <begin position="23"/>
        <end position="33"/>
    </location>
</feature>
<comment type="function">
    <text evidence="8">Involved in pre-mRNA splicing.</text>
</comment>
<dbReference type="EMBL" id="AOGT01001453">
    <property type="protein sequence ID" value="EMG47648.1"/>
    <property type="molecule type" value="Genomic_DNA"/>
</dbReference>
<feature type="region of interest" description="Disordered" evidence="9">
    <location>
        <begin position="128"/>
        <end position="162"/>
    </location>
</feature>
<dbReference type="GO" id="GO:0005681">
    <property type="term" value="C:spliceosomal complex"/>
    <property type="evidence" value="ECO:0007669"/>
    <property type="project" value="UniProtKB-KW"/>
</dbReference>
<evidence type="ECO:0000256" key="9">
    <source>
        <dbReference type="SAM" id="MobiDB-lite"/>
    </source>
</evidence>
<organism evidence="10 11">
    <name type="scientific">Candida maltosa (strain Xu316)</name>
    <name type="common">Yeast</name>
    <dbReference type="NCBI Taxonomy" id="1245528"/>
    <lineage>
        <taxon>Eukaryota</taxon>
        <taxon>Fungi</taxon>
        <taxon>Dikarya</taxon>
        <taxon>Ascomycota</taxon>
        <taxon>Saccharomycotina</taxon>
        <taxon>Pichiomycetes</taxon>
        <taxon>Debaryomycetaceae</taxon>
        <taxon>Candida/Lodderomyces clade</taxon>
        <taxon>Candida</taxon>
    </lineage>
</organism>
<keyword evidence="7 8" id="KW-0539">Nucleus</keyword>
<dbReference type="AlphaFoldDB" id="M3J6H9"/>
<dbReference type="OMA" id="QFNMKLN"/>
<comment type="subunit">
    <text evidence="8">May be part of a spliceosome complex.</text>
</comment>
<dbReference type="Proteomes" id="UP000011777">
    <property type="component" value="Unassembled WGS sequence"/>
</dbReference>
<evidence type="ECO:0000256" key="4">
    <source>
        <dbReference type="ARBA" id="ARBA00022664"/>
    </source>
</evidence>
<gene>
    <name evidence="10" type="ORF">G210_1938</name>
</gene>